<evidence type="ECO:0000313" key="3">
    <source>
        <dbReference type="EMBL" id="EFC40937.1"/>
    </source>
</evidence>
<evidence type="ECO:0000313" key="4">
    <source>
        <dbReference type="Proteomes" id="UP000006671"/>
    </source>
</evidence>
<dbReference type="Gene3D" id="1.20.58.80">
    <property type="entry name" value="Phosphotransferase system, lactose/cellobiose-type IIA subunit"/>
    <property type="match status" value="1"/>
</dbReference>
<evidence type="ECO:0000256" key="1">
    <source>
        <dbReference type="SAM" id="MobiDB-lite"/>
    </source>
</evidence>
<name>D2VQF6_NAEGR</name>
<dbReference type="EMBL" id="GG738889">
    <property type="protein sequence ID" value="EFC40937.1"/>
    <property type="molecule type" value="Genomic_DNA"/>
</dbReference>
<proteinExistence type="predicted"/>
<dbReference type="Pfam" id="PF08969">
    <property type="entry name" value="USP8_dimer"/>
    <property type="match status" value="1"/>
</dbReference>
<dbReference type="InParanoid" id="D2VQF6"/>
<feature type="region of interest" description="Disordered" evidence="1">
    <location>
        <begin position="274"/>
        <end position="349"/>
    </location>
</feature>
<keyword evidence="4" id="KW-1185">Reference proteome</keyword>
<organism evidence="4">
    <name type="scientific">Naegleria gruberi</name>
    <name type="common">Amoeba</name>
    <dbReference type="NCBI Taxonomy" id="5762"/>
    <lineage>
        <taxon>Eukaryota</taxon>
        <taxon>Discoba</taxon>
        <taxon>Heterolobosea</taxon>
        <taxon>Tetramitia</taxon>
        <taxon>Eutetramitia</taxon>
        <taxon>Vahlkampfiidae</taxon>
        <taxon>Naegleria</taxon>
    </lineage>
</organism>
<dbReference type="AlphaFoldDB" id="D2VQF6"/>
<feature type="compositionally biased region" description="Low complexity" evidence="1">
    <location>
        <begin position="278"/>
        <end position="307"/>
    </location>
</feature>
<dbReference type="OMA" id="EYDYNFQ"/>
<feature type="domain" description="USP8 dimerisation" evidence="2">
    <location>
        <begin position="12"/>
        <end position="122"/>
    </location>
</feature>
<gene>
    <name evidence="3" type="ORF">NAEGRDRAFT_58932</name>
</gene>
<protein>
    <recommendedName>
        <fullName evidence="2">USP8 dimerisation domain-containing protein</fullName>
    </recommendedName>
</protein>
<dbReference type="Proteomes" id="UP000006671">
    <property type="component" value="Unassembled WGS sequence"/>
</dbReference>
<dbReference type="VEuPathDB" id="AmoebaDB:NAEGRDRAFT_58932"/>
<dbReference type="OrthoDB" id="3640at2759"/>
<reference evidence="3 4" key="1">
    <citation type="journal article" date="2010" name="Cell">
        <title>The genome of Naegleria gruberi illuminates early eukaryotic versatility.</title>
        <authorList>
            <person name="Fritz-Laylin L.K."/>
            <person name="Prochnik S.E."/>
            <person name="Ginger M.L."/>
            <person name="Dacks J.B."/>
            <person name="Carpenter M.L."/>
            <person name="Field M.C."/>
            <person name="Kuo A."/>
            <person name="Paredez A."/>
            <person name="Chapman J."/>
            <person name="Pham J."/>
            <person name="Shu S."/>
            <person name="Neupane R."/>
            <person name="Cipriano M."/>
            <person name="Mancuso J."/>
            <person name="Tu H."/>
            <person name="Salamov A."/>
            <person name="Lindquist E."/>
            <person name="Shapiro H."/>
            <person name="Lucas S."/>
            <person name="Grigoriev I.V."/>
            <person name="Cande W.Z."/>
            <person name="Fulton C."/>
            <person name="Rokhsar D.S."/>
            <person name="Dawson S.C."/>
        </authorList>
    </citation>
    <scope>NUCLEOTIDE SEQUENCE [LARGE SCALE GENOMIC DNA]</scope>
    <source>
        <strain evidence="3 4">NEG-M</strain>
    </source>
</reference>
<accession>D2VQF6</accession>
<feature type="compositionally biased region" description="Low complexity" evidence="1">
    <location>
        <begin position="327"/>
        <end position="347"/>
    </location>
</feature>
<evidence type="ECO:0000259" key="2">
    <source>
        <dbReference type="Pfam" id="PF08969"/>
    </source>
</evidence>
<sequence length="504" mass="56959">MSNTPTNQRLLYSSLEDLNKAAIEQMIEIDDDTPLEIYFETAKNLLKEAKLFRESQDLEGMYKALIQYLILVVKKIPTHADFDEEAEDFEKTKTEYDYNFQKCDLVKQEIEKLRGQLSELYEVSSPVIPQPTSKPVKPVTFQIPTSNSASSSPKNDSDRRKSVIQPIMPVHETTSTLEKLPRPVSAKDLNKRFSVAVRCKDPNTLYKTPTMIAQRSKNNSRTIHYVRLLPGIIEHESPNTPNSVYHLISPKQARMMKQQISSNFSQQQYQQPMYQGNYPSYQPQSQPIYQQPPKISQQPSQPIYPQPTTYQNYEPNYSVPPQYRSFQQHYQQQYQQQHQQQQQPQYQVSTQSGNYVQNAYNNGLERVANNDQVQEYVGRQVGNLAQNEQVQRKVGSGVSNAAKNEKVQSTIGTTIASNTDNVLIQTLATNKTVQSGIGNAIANTAGNEKVQKAVGNAIHKAANDKDMQKKVAKGFLAIGKGAFSAAKTGASAGYQLYKDSEQQK</sequence>
<dbReference type="RefSeq" id="XP_002673681.1">
    <property type="nucleotide sequence ID" value="XM_002673635.1"/>
</dbReference>
<dbReference type="STRING" id="5762.D2VQF6"/>
<dbReference type="GeneID" id="8855880"/>
<feature type="region of interest" description="Disordered" evidence="1">
    <location>
        <begin position="133"/>
        <end position="160"/>
    </location>
</feature>
<dbReference type="InterPro" id="IPR015063">
    <property type="entry name" value="USP8_dimer"/>
</dbReference>
<dbReference type="KEGG" id="ngr:NAEGRDRAFT_58932"/>